<dbReference type="PANTHER" id="PTHR19346:SF4">
    <property type="entry name" value="SUGAR PHOSPHATE TRANSPORTER DOMAIN-CONTAINING PROTEIN"/>
    <property type="match status" value="1"/>
</dbReference>
<feature type="transmembrane region" description="Helical" evidence="1">
    <location>
        <begin position="24"/>
        <end position="43"/>
    </location>
</feature>
<accession>A0A6A4WTZ8</accession>
<dbReference type="Proteomes" id="UP000440578">
    <property type="component" value="Unassembled WGS sequence"/>
</dbReference>
<dbReference type="EMBL" id="VIIS01000727">
    <property type="protein sequence ID" value="KAF0305718.1"/>
    <property type="molecule type" value="Genomic_DNA"/>
</dbReference>
<dbReference type="AlphaFoldDB" id="A0A6A4WTZ8"/>
<feature type="transmembrane region" description="Helical" evidence="1">
    <location>
        <begin position="107"/>
        <end position="125"/>
    </location>
</feature>
<proteinExistence type="predicted"/>
<feature type="transmembrane region" description="Helical" evidence="1">
    <location>
        <begin position="76"/>
        <end position="95"/>
    </location>
</feature>
<organism evidence="2 3">
    <name type="scientific">Amphibalanus amphitrite</name>
    <name type="common">Striped barnacle</name>
    <name type="synonym">Balanus amphitrite</name>
    <dbReference type="NCBI Taxonomy" id="1232801"/>
    <lineage>
        <taxon>Eukaryota</taxon>
        <taxon>Metazoa</taxon>
        <taxon>Ecdysozoa</taxon>
        <taxon>Arthropoda</taxon>
        <taxon>Crustacea</taxon>
        <taxon>Multicrustacea</taxon>
        <taxon>Cirripedia</taxon>
        <taxon>Thoracica</taxon>
        <taxon>Thoracicalcarea</taxon>
        <taxon>Balanomorpha</taxon>
        <taxon>Balanoidea</taxon>
        <taxon>Balanidae</taxon>
        <taxon>Amphibalaninae</taxon>
        <taxon>Amphibalanus</taxon>
    </lineage>
</organism>
<dbReference type="InterPro" id="IPR037185">
    <property type="entry name" value="EmrE-like"/>
</dbReference>
<evidence type="ECO:0000313" key="2">
    <source>
        <dbReference type="EMBL" id="KAF0305718.1"/>
    </source>
</evidence>
<dbReference type="InterPro" id="IPR026505">
    <property type="entry name" value="Solute_c_fam_35_mem_F3/F4"/>
</dbReference>
<evidence type="ECO:0000256" key="1">
    <source>
        <dbReference type="SAM" id="Phobius"/>
    </source>
</evidence>
<dbReference type="PANTHER" id="PTHR19346">
    <property type="entry name" value="SUGAR PHOSPHATE TRANSPORTER DOMAIN-CONTAINING PROTEIN"/>
    <property type="match status" value="1"/>
</dbReference>
<dbReference type="OrthoDB" id="10062838at2759"/>
<keyword evidence="1" id="KW-0812">Transmembrane</keyword>
<comment type="caution">
    <text evidence="2">The sequence shown here is derived from an EMBL/GenBank/DDBJ whole genome shotgun (WGS) entry which is preliminary data.</text>
</comment>
<gene>
    <name evidence="2" type="primary">Slc35f3</name>
    <name evidence="2" type="ORF">FJT64_022681</name>
</gene>
<dbReference type="SUPFAM" id="SSF103481">
    <property type="entry name" value="Multidrug resistance efflux transporter EmrE"/>
    <property type="match status" value="1"/>
</dbReference>
<sequence length="136" mass="15316">MIASTNTHVCAYDSKGGSYDAPFFTTWFCTAWTSLFFPVYCALQCLHCSGKDQPTGGPLLEAVRHFRDRGFTFAQFTCRTLLLCLLWVATNYLLIRSLRALACTDVVALYSTHAAFVYLLSWVVLHEQFVGVRVRG</sequence>
<evidence type="ECO:0000313" key="3">
    <source>
        <dbReference type="Proteomes" id="UP000440578"/>
    </source>
</evidence>
<keyword evidence="1" id="KW-1133">Transmembrane helix</keyword>
<name>A0A6A4WTZ8_AMPAM</name>
<protein>
    <submittedName>
        <fullName evidence="2">Putative thiamine transporter SLC35F3</fullName>
    </submittedName>
</protein>
<keyword evidence="3" id="KW-1185">Reference proteome</keyword>
<reference evidence="2 3" key="1">
    <citation type="submission" date="2019-07" db="EMBL/GenBank/DDBJ databases">
        <title>Draft genome assembly of a fouling barnacle, Amphibalanus amphitrite (Darwin, 1854): The first reference genome for Thecostraca.</title>
        <authorList>
            <person name="Kim W."/>
        </authorList>
    </citation>
    <scope>NUCLEOTIDE SEQUENCE [LARGE SCALE GENOMIC DNA]</scope>
    <source>
        <strain evidence="2">SNU_AA5</strain>
        <tissue evidence="2">Soma without cirri and trophi</tissue>
    </source>
</reference>
<keyword evidence="1" id="KW-0472">Membrane</keyword>